<dbReference type="PANTHER" id="PTHR30250:SF11">
    <property type="entry name" value="O-ANTIGEN TRANSPORTER-RELATED"/>
    <property type="match status" value="1"/>
</dbReference>
<feature type="transmembrane region" description="Helical" evidence="6">
    <location>
        <begin position="80"/>
        <end position="104"/>
    </location>
</feature>
<feature type="transmembrane region" description="Helical" evidence="6">
    <location>
        <begin position="368"/>
        <end position="389"/>
    </location>
</feature>
<feature type="transmembrane region" description="Helical" evidence="6">
    <location>
        <begin position="153"/>
        <end position="172"/>
    </location>
</feature>
<evidence type="ECO:0000256" key="2">
    <source>
        <dbReference type="ARBA" id="ARBA00022475"/>
    </source>
</evidence>
<feature type="transmembrane region" description="Helical" evidence="6">
    <location>
        <begin position="395"/>
        <end position="413"/>
    </location>
</feature>
<feature type="transmembrane region" description="Helical" evidence="6">
    <location>
        <begin position="218"/>
        <end position="238"/>
    </location>
</feature>
<keyword evidence="2" id="KW-1003">Cell membrane</keyword>
<reference evidence="7 8" key="1">
    <citation type="submission" date="2016-11" db="EMBL/GenBank/DDBJ databases">
        <authorList>
            <person name="Jaros S."/>
            <person name="Januszkiewicz K."/>
            <person name="Wedrychowicz H."/>
        </authorList>
    </citation>
    <scope>NUCLEOTIDE SEQUENCE [LARGE SCALE GENOMIC DNA]</scope>
    <source>
        <strain evidence="7 8">DSM 18119</strain>
    </source>
</reference>
<dbReference type="AlphaFoldDB" id="A0A1M5GGH6"/>
<name>A0A1M5GGH6_9BACT</name>
<keyword evidence="4 6" id="KW-1133">Transmembrane helix</keyword>
<accession>A0A1M5GGH6</accession>
<evidence type="ECO:0000313" key="8">
    <source>
        <dbReference type="Proteomes" id="UP000184048"/>
    </source>
</evidence>
<sequence length="450" mass="50481">MKKYLSSYWIRSAFYTFLQRFSLTLFGFVNFLILIRSLSKPQMGVWAFFLVVTTLFESTKSNLLKNAHIKFVGNSNREKTAIASSSLLVNASISILFICFLFLFSGYLSNWLHTGKELEDMLRWFTPGMIALVYFSHFEAVSQSHLDFKSVFAGYFARQVLFFSLVVGHQLLKIPFSLVHLAIYQSASIVLGALVLFLFGKKHLLYVFNPTIAWIKKLLGFGGYIFGIGITSSIFSNLDQLMIARFTSSKSMVASYNAATRISALVEIPSYSAAEILLPKVSQVDMSEGSDKVKYMYERMVGILLCFTTPAALFIIIFPHFVVNLIAGSQYADSSFILQMYMLSGLVKPIQNQAANILLYIGKARLCFLLNVLFVGINAGLNYLCFIQFGPYGAAIGNVIGTVLGTIVWYNILKKSIGVNFGNIWKYILDTIKTIMEKIALLVKAKQVQL</sequence>
<dbReference type="Proteomes" id="UP000184048">
    <property type="component" value="Unassembled WGS sequence"/>
</dbReference>
<proteinExistence type="predicted"/>
<evidence type="ECO:0000313" key="7">
    <source>
        <dbReference type="EMBL" id="SHG02845.1"/>
    </source>
</evidence>
<evidence type="ECO:0000256" key="3">
    <source>
        <dbReference type="ARBA" id="ARBA00022692"/>
    </source>
</evidence>
<evidence type="ECO:0000256" key="5">
    <source>
        <dbReference type="ARBA" id="ARBA00023136"/>
    </source>
</evidence>
<feature type="transmembrane region" description="Helical" evidence="6">
    <location>
        <begin position="300"/>
        <end position="322"/>
    </location>
</feature>
<evidence type="ECO:0000256" key="1">
    <source>
        <dbReference type="ARBA" id="ARBA00004651"/>
    </source>
</evidence>
<dbReference type="EMBL" id="FQUU01000032">
    <property type="protein sequence ID" value="SHG02845.1"/>
    <property type="molecule type" value="Genomic_DNA"/>
</dbReference>
<comment type="subcellular location">
    <subcellularLocation>
        <location evidence="1">Cell membrane</location>
        <topology evidence="1">Multi-pass membrane protein</topology>
    </subcellularLocation>
</comment>
<organism evidence="7 8">
    <name type="scientific">Flavisolibacter ginsengisoli DSM 18119</name>
    <dbReference type="NCBI Taxonomy" id="1121884"/>
    <lineage>
        <taxon>Bacteria</taxon>
        <taxon>Pseudomonadati</taxon>
        <taxon>Bacteroidota</taxon>
        <taxon>Chitinophagia</taxon>
        <taxon>Chitinophagales</taxon>
        <taxon>Chitinophagaceae</taxon>
        <taxon>Flavisolibacter</taxon>
    </lineage>
</organism>
<evidence type="ECO:0000256" key="6">
    <source>
        <dbReference type="SAM" id="Phobius"/>
    </source>
</evidence>
<dbReference type="Pfam" id="PF13440">
    <property type="entry name" value="Polysacc_synt_3"/>
    <property type="match status" value="1"/>
</dbReference>
<dbReference type="GO" id="GO:0005886">
    <property type="term" value="C:plasma membrane"/>
    <property type="evidence" value="ECO:0007669"/>
    <property type="project" value="UniProtKB-SubCell"/>
</dbReference>
<feature type="transmembrane region" description="Helical" evidence="6">
    <location>
        <begin position="12"/>
        <end position="35"/>
    </location>
</feature>
<gene>
    <name evidence="7" type="ORF">SAMN02745131_04146</name>
</gene>
<evidence type="ECO:0000256" key="4">
    <source>
        <dbReference type="ARBA" id="ARBA00022989"/>
    </source>
</evidence>
<dbReference type="PANTHER" id="PTHR30250">
    <property type="entry name" value="PST FAMILY PREDICTED COLANIC ACID TRANSPORTER"/>
    <property type="match status" value="1"/>
</dbReference>
<keyword evidence="8" id="KW-1185">Reference proteome</keyword>
<feature type="transmembrane region" description="Helical" evidence="6">
    <location>
        <begin position="178"/>
        <end position="198"/>
    </location>
</feature>
<dbReference type="STRING" id="1121884.SAMN02745131_04146"/>
<feature type="transmembrane region" description="Helical" evidence="6">
    <location>
        <begin position="124"/>
        <end position="141"/>
    </location>
</feature>
<keyword evidence="3 6" id="KW-0812">Transmembrane</keyword>
<protein>
    <submittedName>
        <fullName evidence="7">Membrane protein involved in the export of O-antigen and teichoic acid</fullName>
    </submittedName>
</protein>
<dbReference type="RefSeq" id="WP_072837252.1">
    <property type="nucleotide sequence ID" value="NZ_FQUU01000032.1"/>
</dbReference>
<dbReference type="InterPro" id="IPR050833">
    <property type="entry name" value="Poly_Biosynth_Transport"/>
</dbReference>
<keyword evidence="5 6" id="KW-0472">Membrane</keyword>
<feature type="transmembrane region" description="Helical" evidence="6">
    <location>
        <begin position="41"/>
        <end position="59"/>
    </location>
</feature>